<dbReference type="GO" id="GO:1904736">
    <property type="term" value="P:negative regulation of fatty acid beta-oxidation using acyl-CoA dehydrogenase"/>
    <property type="evidence" value="ECO:0007669"/>
    <property type="project" value="UniProtKB-ARBA"/>
</dbReference>
<sequence>MLIAFFPVGLVTAPSLRTTSCRLRRLSGTGARHTIVTIQQHRNLCSLKPWWCLALQSQKNCLHSVISLSGIIICHYEKQHPVSFLPAASSPVSDKPCSKLSWGEMAFRGWRRLLLGRQNALARAWRSRRGAPSLRWKRCRHWSAGRTLDPEVRAFLEENTEVTSSGHLTPEIRLRLLTPRCRFWREKPDLWPYGDPFWAIYWPGGQALSRYILDNPHVVKGRSVLDLGSGCGATAIAAVMSGASQVLANDIDPIAGMAMRLNCELNHLDPFPIAIKNIINSDAGKWDLIVLGDMFYDEQLADGLHRWLRKCIRIHQTEVLIGDPGRYQFLSHSIHNQLHKVIEYSLPEYTRQENHGLTSSIVWSYQPSSNSLESC</sequence>
<evidence type="ECO:0000256" key="2">
    <source>
        <dbReference type="ARBA" id="ARBA00004496"/>
    </source>
</evidence>
<keyword evidence="7" id="KW-0496">Mitochondrion</keyword>
<evidence type="ECO:0000256" key="6">
    <source>
        <dbReference type="ARBA" id="ARBA00022946"/>
    </source>
</evidence>
<dbReference type="KEGG" id="aful:116488601"/>
<evidence type="ECO:0000256" key="9">
    <source>
        <dbReference type="ARBA" id="ARBA00040322"/>
    </source>
</evidence>
<evidence type="ECO:0000256" key="10">
    <source>
        <dbReference type="ARBA" id="ARBA00041867"/>
    </source>
</evidence>
<comment type="similarity">
    <text evidence="8">Belongs to the methyltransferase superfamily. ETFBKMT family.</text>
</comment>
<dbReference type="CDD" id="cd02440">
    <property type="entry name" value="AdoMet_MTases"/>
    <property type="match status" value="1"/>
</dbReference>
<evidence type="ECO:0000256" key="4">
    <source>
        <dbReference type="ARBA" id="ARBA00022603"/>
    </source>
</evidence>
<reference evidence="14" key="1">
    <citation type="submission" date="2025-08" db="UniProtKB">
        <authorList>
            <consortium name="RefSeq"/>
        </authorList>
    </citation>
    <scope>IDENTIFICATION</scope>
    <source>
        <tissue evidence="14">Lung</tissue>
    </source>
</reference>
<dbReference type="FunFam" id="3.40.50.150:FF:000202">
    <property type="entry name" value="Electron transfer flavoprotein subunit beta lysine methyltransferase"/>
    <property type="match status" value="1"/>
</dbReference>
<dbReference type="CTD" id="254013"/>
<dbReference type="Pfam" id="PF06325">
    <property type="entry name" value="PrmA"/>
    <property type="match status" value="1"/>
</dbReference>
<dbReference type="GO" id="GO:0005759">
    <property type="term" value="C:mitochondrial matrix"/>
    <property type="evidence" value="ECO:0007669"/>
    <property type="project" value="UniProtKB-SubCell"/>
</dbReference>
<evidence type="ECO:0000313" key="14">
    <source>
        <dbReference type="RefSeq" id="XP_032042606.1"/>
    </source>
</evidence>
<comment type="subcellular location">
    <subcellularLocation>
        <location evidence="2">Cytoplasm</location>
    </subcellularLocation>
    <subcellularLocation>
        <location evidence="1">Mitochondrion matrix</location>
    </subcellularLocation>
</comment>
<keyword evidence="5" id="KW-0808">Transferase</keyword>
<dbReference type="PANTHER" id="PTHR43648:SF1">
    <property type="entry name" value="ELECTRON TRANSFER FLAVOPROTEIN BETA SUBUNIT LYSINE METHYLTRANSFERASE"/>
    <property type="match status" value="1"/>
</dbReference>
<protein>
    <recommendedName>
        <fullName evidence="9">Electron transfer flavoprotein beta subunit lysine methyltransferase</fullName>
    </recommendedName>
    <alternativeName>
        <fullName evidence="11">ETFB lysine methyltransferase</fullName>
    </alternativeName>
    <alternativeName>
        <fullName evidence="10">Protein N-lysine methyltransferase METTL20</fullName>
    </alternativeName>
</protein>
<proteinExistence type="inferred from homology"/>
<dbReference type="InterPro" id="IPR050078">
    <property type="entry name" value="Ribosomal_L11_MeTrfase_PrmA"/>
</dbReference>
<evidence type="ECO:0000256" key="5">
    <source>
        <dbReference type="ARBA" id="ARBA00022679"/>
    </source>
</evidence>
<keyword evidence="13" id="KW-1185">Reference proteome</keyword>
<evidence type="ECO:0000256" key="11">
    <source>
        <dbReference type="ARBA" id="ARBA00042266"/>
    </source>
</evidence>
<accession>A0A6J3CU36</accession>
<comment type="catalytic activity">
    <reaction evidence="12">
        <text>L-lysyl-[protein] + 3 S-adenosyl-L-methionine = N(6),N(6),N(6)-trimethyl-L-lysyl-[protein] + 3 S-adenosyl-L-homocysteine + 3 H(+)</text>
        <dbReference type="Rhea" id="RHEA:54192"/>
        <dbReference type="Rhea" id="RHEA-COMP:9752"/>
        <dbReference type="Rhea" id="RHEA-COMP:13826"/>
        <dbReference type="ChEBI" id="CHEBI:15378"/>
        <dbReference type="ChEBI" id="CHEBI:29969"/>
        <dbReference type="ChEBI" id="CHEBI:57856"/>
        <dbReference type="ChEBI" id="CHEBI:59789"/>
        <dbReference type="ChEBI" id="CHEBI:61961"/>
    </reaction>
    <physiologicalReaction direction="left-to-right" evidence="12">
        <dbReference type="Rhea" id="RHEA:54193"/>
    </physiologicalReaction>
</comment>
<dbReference type="Gene3D" id="3.40.50.150">
    <property type="entry name" value="Vaccinia Virus protein VP39"/>
    <property type="match status" value="1"/>
</dbReference>
<name>A0A6J3CU36_AYTFU</name>
<gene>
    <name evidence="14" type="primary">ETFBKMT</name>
</gene>
<evidence type="ECO:0000256" key="8">
    <source>
        <dbReference type="ARBA" id="ARBA00037932"/>
    </source>
</evidence>
<dbReference type="GeneID" id="116488601"/>
<keyword evidence="6" id="KW-0809">Transit peptide</keyword>
<evidence type="ECO:0000256" key="7">
    <source>
        <dbReference type="ARBA" id="ARBA00023128"/>
    </source>
</evidence>
<evidence type="ECO:0000256" key="1">
    <source>
        <dbReference type="ARBA" id="ARBA00004305"/>
    </source>
</evidence>
<dbReference type="AlphaFoldDB" id="A0A6J3CU36"/>
<organism evidence="13 14">
    <name type="scientific">Aythya fuligula</name>
    <name type="common">Tufted duck</name>
    <name type="synonym">Anas fuligula</name>
    <dbReference type="NCBI Taxonomy" id="219594"/>
    <lineage>
        <taxon>Eukaryota</taxon>
        <taxon>Metazoa</taxon>
        <taxon>Chordata</taxon>
        <taxon>Craniata</taxon>
        <taxon>Vertebrata</taxon>
        <taxon>Euteleostomi</taxon>
        <taxon>Archelosauria</taxon>
        <taxon>Archosauria</taxon>
        <taxon>Dinosauria</taxon>
        <taxon>Saurischia</taxon>
        <taxon>Theropoda</taxon>
        <taxon>Coelurosauria</taxon>
        <taxon>Aves</taxon>
        <taxon>Neognathae</taxon>
        <taxon>Galloanserae</taxon>
        <taxon>Anseriformes</taxon>
        <taxon>Anatidae</taxon>
        <taxon>Aythyinae</taxon>
        <taxon>Aythya</taxon>
    </lineage>
</organism>
<evidence type="ECO:0000313" key="13">
    <source>
        <dbReference type="Proteomes" id="UP000504639"/>
    </source>
</evidence>
<dbReference type="GO" id="GO:0032259">
    <property type="term" value="P:methylation"/>
    <property type="evidence" value="ECO:0007669"/>
    <property type="project" value="UniProtKB-KW"/>
</dbReference>
<dbReference type="GO" id="GO:0016279">
    <property type="term" value="F:protein-lysine N-methyltransferase activity"/>
    <property type="evidence" value="ECO:0007669"/>
    <property type="project" value="TreeGrafter"/>
</dbReference>
<keyword evidence="4 14" id="KW-0489">Methyltransferase</keyword>
<evidence type="ECO:0000256" key="12">
    <source>
        <dbReference type="ARBA" id="ARBA00049497"/>
    </source>
</evidence>
<keyword evidence="3" id="KW-0963">Cytoplasm</keyword>
<evidence type="ECO:0000256" key="3">
    <source>
        <dbReference type="ARBA" id="ARBA00022490"/>
    </source>
</evidence>
<dbReference type="InterPro" id="IPR029063">
    <property type="entry name" value="SAM-dependent_MTases_sf"/>
</dbReference>
<dbReference type="Proteomes" id="UP000504639">
    <property type="component" value="Chromosome 1"/>
</dbReference>
<dbReference type="RefSeq" id="XP_032042606.1">
    <property type="nucleotide sequence ID" value="XM_032186715.1"/>
</dbReference>
<dbReference type="PANTHER" id="PTHR43648">
    <property type="entry name" value="ELECTRON TRANSFER FLAVOPROTEIN BETA SUBUNIT LYSINE METHYLTRANSFERASE"/>
    <property type="match status" value="1"/>
</dbReference>
<dbReference type="InParanoid" id="A0A6J3CU36"/>
<dbReference type="SUPFAM" id="SSF53335">
    <property type="entry name" value="S-adenosyl-L-methionine-dependent methyltransferases"/>
    <property type="match status" value="1"/>
</dbReference>